<evidence type="ECO:0000313" key="3">
    <source>
        <dbReference type="Proteomes" id="UP001138500"/>
    </source>
</evidence>
<sequence length="265" mass="28560">HHSCRDSYRIKLRCAPIIVILYCASSITIQFFGGAAFRWLVTVALPECAASIPAHVALIRGRRMGTQGQAATDPGACPSACYYSDRALYTVLRTRDGTSEQASSHLARPTQSANSAQKFLVNVGCDDSSHDAEFQLGFTCVRLLSPLGHGVPGLHFQASLAATVAKSFGQQPRDLPRTISRLPYSALVSGTETFHCVDFPGSVQQHAPWLWHICGIAVLTFPPGAASLARMPAATSIMSAFWRALWLMPLELLDSAMPTCAAQIT</sequence>
<keyword evidence="1" id="KW-0812">Transmembrane</keyword>
<dbReference type="EMBL" id="RIBY02000047">
    <property type="protein sequence ID" value="KAH9845527.1"/>
    <property type="molecule type" value="Genomic_DNA"/>
</dbReference>
<dbReference type="Proteomes" id="UP001138500">
    <property type="component" value="Unassembled WGS sequence"/>
</dbReference>
<keyword evidence="1" id="KW-1133">Transmembrane helix</keyword>
<feature type="transmembrane region" description="Helical" evidence="1">
    <location>
        <begin position="12"/>
        <end position="33"/>
    </location>
</feature>
<comment type="caution">
    <text evidence="2">The sequence shown here is derived from an EMBL/GenBank/DDBJ whole genome shotgun (WGS) entry which is preliminary data.</text>
</comment>
<name>A0A9W7T1G6_9PEZI</name>
<dbReference type="OrthoDB" id="10511167at2759"/>
<accession>A0A9W7T1G6</accession>
<dbReference type="AlphaFoldDB" id="A0A9W7T1G6"/>
<reference evidence="2 3" key="1">
    <citation type="journal article" date="2018" name="IMA Fungus">
        <title>IMA Genome-F 10: Nine draft genome sequences of Claviceps purpurea s.lat., including C. arundinis, C. humidiphila, and C. cf. spartinae, pseudomolecules for the pitch canker pathogen Fusarium circinatum, draft genome of Davidsoniella eucalypti, Grosmannia galeiformis, Quambalaria eucalypti, and Teratosphaeria destructans.</title>
        <authorList>
            <person name="Wingfield B.D."/>
            <person name="Liu M."/>
            <person name="Nguyen H.D."/>
            <person name="Lane F.A."/>
            <person name="Morgan S.W."/>
            <person name="De Vos L."/>
            <person name="Wilken P.M."/>
            <person name="Duong T.A."/>
            <person name="Aylward J."/>
            <person name="Coetzee M.P."/>
            <person name="Dadej K."/>
            <person name="De Beer Z.W."/>
            <person name="Findlay W."/>
            <person name="Havenga M."/>
            <person name="Kolarik M."/>
            <person name="Menzies J.G."/>
            <person name="Naidoo K."/>
            <person name="Pochopski O."/>
            <person name="Shoukouhi P."/>
            <person name="Santana Q.C."/>
            <person name="Seifert K.A."/>
            <person name="Soal N."/>
            <person name="Steenkamp E.T."/>
            <person name="Tatham C.T."/>
            <person name="van der Nest M.A."/>
            <person name="Wingfield M.J."/>
        </authorList>
    </citation>
    <scope>NUCLEOTIDE SEQUENCE [LARGE SCALE GENOMIC DNA]</scope>
    <source>
        <strain evidence="2">CMW44962</strain>
    </source>
</reference>
<proteinExistence type="predicted"/>
<evidence type="ECO:0000313" key="2">
    <source>
        <dbReference type="EMBL" id="KAH9845527.1"/>
    </source>
</evidence>
<keyword evidence="1" id="KW-0472">Membrane</keyword>
<evidence type="ECO:0000256" key="1">
    <source>
        <dbReference type="SAM" id="Phobius"/>
    </source>
</evidence>
<gene>
    <name evidence="2" type="ORF">Tdes44962_MAKER06561</name>
</gene>
<reference evidence="2 3" key="2">
    <citation type="journal article" date="2021" name="Curr. Genet.">
        <title>Genetic response to nitrogen starvation in the aggressive Eucalyptus foliar pathogen Teratosphaeria destructans.</title>
        <authorList>
            <person name="Havenga M."/>
            <person name="Wingfield B.D."/>
            <person name="Wingfield M.J."/>
            <person name="Dreyer L.L."/>
            <person name="Roets F."/>
            <person name="Aylward J."/>
        </authorList>
    </citation>
    <scope>NUCLEOTIDE SEQUENCE [LARGE SCALE GENOMIC DNA]</scope>
    <source>
        <strain evidence="2">CMW44962</strain>
    </source>
</reference>
<organism evidence="2 3">
    <name type="scientific">Teratosphaeria destructans</name>
    <dbReference type="NCBI Taxonomy" id="418781"/>
    <lineage>
        <taxon>Eukaryota</taxon>
        <taxon>Fungi</taxon>
        <taxon>Dikarya</taxon>
        <taxon>Ascomycota</taxon>
        <taxon>Pezizomycotina</taxon>
        <taxon>Dothideomycetes</taxon>
        <taxon>Dothideomycetidae</taxon>
        <taxon>Mycosphaerellales</taxon>
        <taxon>Teratosphaeriaceae</taxon>
        <taxon>Teratosphaeria</taxon>
    </lineage>
</organism>
<protein>
    <submittedName>
        <fullName evidence="2">Uncharacterized protein</fullName>
    </submittedName>
</protein>
<keyword evidence="3" id="KW-1185">Reference proteome</keyword>
<feature type="non-terminal residue" evidence="2">
    <location>
        <position position="1"/>
    </location>
</feature>